<dbReference type="AlphaFoldDB" id="A0A7Z0MNS9"/>
<protein>
    <submittedName>
        <fullName evidence="1">Uncharacterized protein</fullName>
    </submittedName>
</protein>
<evidence type="ECO:0000313" key="2">
    <source>
        <dbReference type="Proteomes" id="UP000537890"/>
    </source>
</evidence>
<proteinExistence type="predicted"/>
<reference evidence="1 2" key="1">
    <citation type="submission" date="2020-05" db="EMBL/GenBank/DDBJ databases">
        <title>Horizontal transmission and recombination maintain forever young bacterial symbiont genomes.</title>
        <authorList>
            <person name="Russell S.L."/>
            <person name="Pepper-Tunick E."/>
            <person name="Svedberg J."/>
            <person name="Byrne A."/>
            <person name="Ruelas Castillo J."/>
            <person name="Vollmers C."/>
            <person name="Beinart R.A."/>
            <person name="Corbett-Detig R."/>
        </authorList>
    </citation>
    <scope>NUCLEOTIDE SEQUENCE [LARGE SCALE GENOMIC DNA]</scope>
    <source>
        <strain evidence="1">4727-3</strain>
    </source>
</reference>
<sequence length="114" mass="13132">MIIYQAKDFIQTREGLVFAVVEGGLEQGKVLCFLRYQWQGEAWKKLATDAANQLLEEQHPHYLFYSTVKSAHLHAVSVADITIHHQSKKQLQQILAKHRPDKVEQDLIDLGSFF</sequence>
<organism evidence="1 2">
    <name type="scientific">Candidatus Methanofishera endochildressiae</name>
    <dbReference type="NCBI Taxonomy" id="2738884"/>
    <lineage>
        <taxon>Bacteria</taxon>
        <taxon>Pseudomonadati</taxon>
        <taxon>Pseudomonadota</taxon>
        <taxon>Gammaproteobacteria</taxon>
        <taxon>Candidatus Methanofishera</taxon>
    </lineage>
</organism>
<dbReference type="EMBL" id="JACCHS010000022">
    <property type="protein sequence ID" value="NYT46637.1"/>
    <property type="molecule type" value="Genomic_DNA"/>
</dbReference>
<dbReference type="Proteomes" id="UP000537890">
    <property type="component" value="Unassembled WGS sequence"/>
</dbReference>
<comment type="caution">
    <text evidence="1">The sequence shown here is derived from an EMBL/GenBank/DDBJ whole genome shotgun (WGS) entry which is preliminary data.</text>
</comment>
<name>A0A7Z0MNS9_9GAMM</name>
<accession>A0A7Z0MNS9</accession>
<evidence type="ECO:0000313" key="1">
    <source>
        <dbReference type="EMBL" id="NYT46637.1"/>
    </source>
</evidence>
<gene>
    <name evidence="1" type="ORF">H0A75_02135</name>
</gene>